<dbReference type="AlphaFoldDB" id="A0A9P6B4Y0"/>
<sequence length="61" mass="6540">MDLYTNANITIVHEVSTPPEIAGIVGAMFNCALQGSVGCDPRLHRVSENAKQIVKGRVPGY</sequence>
<dbReference type="EMBL" id="MU128929">
    <property type="protein sequence ID" value="KAF9517804.1"/>
    <property type="molecule type" value="Genomic_DNA"/>
</dbReference>
<feature type="non-terminal residue" evidence="1">
    <location>
        <position position="61"/>
    </location>
</feature>
<dbReference type="OrthoDB" id="440755at2759"/>
<evidence type="ECO:0000313" key="2">
    <source>
        <dbReference type="Proteomes" id="UP000886523"/>
    </source>
</evidence>
<organism evidence="1 2">
    <name type="scientific">Hydnum rufescens UP504</name>
    <dbReference type="NCBI Taxonomy" id="1448309"/>
    <lineage>
        <taxon>Eukaryota</taxon>
        <taxon>Fungi</taxon>
        <taxon>Dikarya</taxon>
        <taxon>Basidiomycota</taxon>
        <taxon>Agaricomycotina</taxon>
        <taxon>Agaricomycetes</taxon>
        <taxon>Cantharellales</taxon>
        <taxon>Hydnaceae</taxon>
        <taxon>Hydnum</taxon>
    </lineage>
</organism>
<evidence type="ECO:0000313" key="1">
    <source>
        <dbReference type="EMBL" id="KAF9517804.1"/>
    </source>
</evidence>
<proteinExistence type="predicted"/>
<reference evidence="1" key="1">
    <citation type="journal article" date="2020" name="Nat. Commun.">
        <title>Large-scale genome sequencing of mycorrhizal fungi provides insights into the early evolution of symbiotic traits.</title>
        <authorList>
            <person name="Miyauchi S."/>
            <person name="Kiss E."/>
            <person name="Kuo A."/>
            <person name="Drula E."/>
            <person name="Kohler A."/>
            <person name="Sanchez-Garcia M."/>
            <person name="Morin E."/>
            <person name="Andreopoulos B."/>
            <person name="Barry K.W."/>
            <person name="Bonito G."/>
            <person name="Buee M."/>
            <person name="Carver A."/>
            <person name="Chen C."/>
            <person name="Cichocki N."/>
            <person name="Clum A."/>
            <person name="Culley D."/>
            <person name="Crous P.W."/>
            <person name="Fauchery L."/>
            <person name="Girlanda M."/>
            <person name="Hayes R.D."/>
            <person name="Keri Z."/>
            <person name="LaButti K."/>
            <person name="Lipzen A."/>
            <person name="Lombard V."/>
            <person name="Magnuson J."/>
            <person name="Maillard F."/>
            <person name="Murat C."/>
            <person name="Nolan M."/>
            <person name="Ohm R.A."/>
            <person name="Pangilinan J."/>
            <person name="Pereira M.F."/>
            <person name="Perotto S."/>
            <person name="Peter M."/>
            <person name="Pfister S."/>
            <person name="Riley R."/>
            <person name="Sitrit Y."/>
            <person name="Stielow J.B."/>
            <person name="Szollosi G."/>
            <person name="Zifcakova L."/>
            <person name="Stursova M."/>
            <person name="Spatafora J.W."/>
            <person name="Tedersoo L."/>
            <person name="Vaario L.M."/>
            <person name="Yamada A."/>
            <person name="Yan M."/>
            <person name="Wang P."/>
            <person name="Xu J."/>
            <person name="Bruns T."/>
            <person name="Baldrian P."/>
            <person name="Vilgalys R."/>
            <person name="Dunand C."/>
            <person name="Henrissat B."/>
            <person name="Grigoriev I.V."/>
            <person name="Hibbett D."/>
            <person name="Nagy L.G."/>
            <person name="Martin F.M."/>
        </authorList>
    </citation>
    <scope>NUCLEOTIDE SEQUENCE</scope>
    <source>
        <strain evidence="1">UP504</strain>
    </source>
</reference>
<gene>
    <name evidence="1" type="ORF">BS47DRAFT_1339014</name>
</gene>
<comment type="caution">
    <text evidence="1">The sequence shown here is derived from an EMBL/GenBank/DDBJ whole genome shotgun (WGS) entry which is preliminary data.</text>
</comment>
<keyword evidence="2" id="KW-1185">Reference proteome</keyword>
<dbReference type="Proteomes" id="UP000886523">
    <property type="component" value="Unassembled WGS sequence"/>
</dbReference>
<protein>
    <submittedName>
        <fullName evidence="1">Uncharacterized protein</fullName>
    </submittedName>
</protein>
<name>A0A9P6B4Y0_9AGAM</name>
<accession>A0A9P6B4Y0</accession>